<organism evidence="2 3">
    <name type="scientific">Chrysochromulina tobinii</name>
    <dbReference type="NCBI Taxonomy" id="1460289"/>
    <lineage>
        <taxon>Eukaryota</taxon>
        <taxon>Haptista</taxon>
        <taxon>Haptophyta</taxon>
        <taxon>Prymnesiophyceae</taxon>
        <taxon>Prymnesiales</taxon>
        <taxon>Chrysochromulinaceae</taxon>
        <taxon>Chrysochromulina</taxon>
    </lineage>
</organism>
<dbReference type="PANTHER" id="PTHR45657:SF1">
    <property type="entry name" value="CRAL-TRIO DOMAIN-CONTAINING PROTEIN YKL091C-RELATED"/>
    <property type="match status" value="1"/>
</dbReference>
<evidence type="ECO:0000259" key="1">
    <source>
        <dbReference type="PROSITE" id="PS50191"/>
    </source>
</evidence>
<keyword evidence="3" id="KW-1185">Reference proteome</keyword>
<comment type="caution">
    <text evidence="2">The sequence shown here is derived from an EMBL/GenBank/DDBJ whole genome shotgun (WGS) entry which is preliminary data.</text>
</comment>
<dbReference type="PROSITE" id="PS50191">
    <property type="entry name" value="CRAL_TRIO"/>
    <property type="match status" value="1"/>
</dbReference>
<reference evidence="3" key="1">
    <citation type="journal article" date="2015" name="PLoS Genet.">
        <title>Genome Sequence and Transcriptome Analyses of Chrysochromulina tobin: Metabolic Tools for Enhanced Algal Fitness in the Prominent Order Prymnesiales (Haptophyceae).</title>
        <authorList>
            <person name="Hovde B.T."/>
            <person name="Deodato C.R."/>
            <person name="Hunsperger H.M."/>
            <person name="Ryken S.A."/>
            <person name="Yost W."/>
            <person name="Jha R.K."/>
            <person name="Patterson J."/>
            <person name="Monnat R.J. Jr."/>
            <person name="Barlow S.B."/>
            <person name="Starkenburg S.R."/>
            <person name="Cattolico R.A."/>
        </authorList>
    </citation>
    <scope>NUCLEOTIDE SEQUENCE</scope>
    <source>
        <strain evidence="3">CCMP291</strain>
    </source>
</reference>
<name>A0A0M0KPN3_9EUKA</name>
<dbReference type="SUPFAM" id="SSF46938">
    <property type="entry name" value="CRAL/TRIO N-terminal domain"/>
    <property type="match status" value="1"/>
</dbReference>
<dbReference type="InterPro" id="IPR001251">
    <property type="entry name" value="CRAL-TRIO_dom"/>
</dbReference>
<dbReference type="SUPFAM" id="SSF52087">
    <property type="entry name" value="CRAL/TRIO domain"/>
    <property type="match status" value="1"/>
</dbReference>
<dbReference type="Pfam" id="PF00650">
    <property type="entry name" value="CRAL_TRIO"/>
    <property type="match status" value="1"/>
</dbReference>
<dbReference type="InterPro" id="IPR051026">
    <property type="entry name" value="PI/PC_transfer"/>
</dbReference>
<dbReference type="InterPro" id="IPR036273">
    <property type="entry name" value="CRAL/TRIO_N_dom_sf"/>
</dbReference>
<proteinExistence type="predicted"/>
<dbReference type="CDD" id="cd00170">
    <property type="entry name" value="SEC14"/>
    <property type="match status" value="1"/>
</dbReference>
<accession>A0A0M0KPN3</accession>
<feature type="domain" description="CRAL-TRIO" evidence="1">
    <location>
        <begin position="120"/>
        <end position="319"/>
    </location>
</feature>
<sequence>MAALQGNMAALHDVQGNMLHSGTMLHSLQENASLAAVGVGASLEALRDALRAELLEGHGGCTAHMLTAFGGSERCLERFLVARKHNVEEAAAAFRATAVFRREELLDTEGDGAFEPSAEIKERVGALWPGAYCGFSVDHCPVQLFRFGGLDVGALMEQATEAEFRQYYLWWMERSLALQAEGGARAAAAAMASATAECGSGAPSSSSPSSPMRGMIEVYDCAGLSVTTLTLRAGHTGLLLLKRVLSIGQLHYPENLRLALFINAPLGFASLWALVSSVLSERTVAKIEIRRDDGAEALLELLGSAAAVEAMHASLRMPETGTWGEWARRRAGGALSYVTG</sequence>
<dbReference type="Proteomes" id="UP000037460">
    <property type="component" value="Unassembled WGS sequence"/>
</dbReference>
<dbReference type="Gene3D" id="3.40.525.10">
    <property type="entry name" value="CRAL-TRIO lipid binding domain"/>
    <property type="match status" value="1"/>
</dbReference>
<dbReference type="EMBL" id="JWZX01000590">
    <property type="protein sequence ID" value="KOO40348.1"/>
    <property type="molecule type" value="Genomic_DNA"/>
</dbReference>
<evidence type="ECO:0000313" key="3">
    <source>
        <dbReference type="Proteomes" id="UP000037460"/>
    </source>
</evidence>
<dbReference type="AlphaFoldDB" id="A0A0M0KPN3"/>
<dbReference type="InterPro" id="IPR036865">
    <property type="entry name" value="CRAL-TRIO_dom_sf"/>
</dbReference>
<gene>
    <name evidence="2" type="ORF">Ctob_015006</name>
</gene>
<evidence type="ECO:0000313" key="2">
    <source>
        <dbReference type="EMBL" id="KOO40348.1"/>
    </source>
</evidence>
<dbReference type="OrthoDB" id="1434354at2759"/>
<dbReference type="PANTHER" id="PTHR45657">
    <property type="entry name" value="CRAL-TRIO DOMAIN-CONTAINING PROTEIN YKL091C-RELATED"/>
    <property type="match status" value="1"/>
</dbReference>
<protein>
    <recommendedName>
        <fullName evidence="1">CRAL-TRIO domain-containing protein</fullName>
    </recommendedName>
</protein>